<dbReference type="PATRIC" id="fig|137591.24.peg.1998"/>
<proteinExistence type="predicted"/>
<organism evidence="1 2">
    <name type="scientific">Weissella cibaria</name>
    <dbReference type="NCBI Taxonomy" id="137591"/>
    <lineage>
        <taxon>Bacteria</taxon>
        <taxon>Bacillati</taxon>
        <taxon>Bacillota</taxon>
        <taxon>Bacilli</taxon>
        <taxon>Lactobacillales</taxon>
        <taxon>Lactobacillaceae</taxon>
        <taxon>Weissella</taxon>
    </lineage>
</organism>
<reference evidence="1 2" key="1">
    <citation type="journal article" date="2015" name="Microbiology (Mosc.)">
        <title>Genomics of the Weissella cibaria species with an examination of its metabolic traits.</title>
        <authorList>
            <person name="Lynch K.M."/>
            <person name="Lucid A."/>
            <person name="Arendt E.K."/>
            <person name="Sleator R.D."/>
            <person name="Lucey B."/>
            <person name="Coffey A."/>
        </authorList>
    </citation>
    <scope>NUCLEOTIDE SEQUENCE [LARGE SCALE GENOMIC DNA]</scope>
    <source>
        <strain evidence="1 2">AB3b</strain>
    </source>
</reference>
<accession>A0A0D1K7M7</accession>
<name>A0A0D1K7M7_9LACO</name>
<sequence length="142" mass="15799">MTVTVYSFSHRTSALNALKSVESFFERNNLAYELVQLKDSSALPVSIPTMRAICVAEDPEATIFKNPRGMSIDDWTINDVIASPNKSLKSPLTVETNDAGEVIHVMAGINEDMLGLFIPRDRRKNELQALLQKSAELDETED</sequence>
<dbReference type="EMBL" id="JWHT01000053">
    <property type="protein sequence ID" value="KIU20989.1"/>
    <property type="molecule type" value="Genomic_DNA"/>
</dbReference>
<dbReference type="Proteomes" id="UP000032289">
    <property type="component" value="Unassembled WGS sequence"/>
</dbReference>
<comment type="caution">
    <text evidence="1">The sequence shown here is derived from an EMBL/GenBank/DDBJ whole genome shotgun (WGS) entry which is preliminary data.</text>
</comment>
<gene>
    <name evidence="1" type="ORF">ab3b_02057</name>
</gene>
<evidence type="ECO:0000313" key="1">
    <source>
        <dbReference type="EMBL" id="KIU20989.1"/>
    </source>
</evidence>
<evidence type="ECO:0000313" key="2">
    <source>
        <dbReference type="Proteomes" id="UP000032289"/>
    </source>
</evidence>
<dbReference type="RefSeq" id="WP_043941791.1">
    <property type="nucleotide sequence ID" value="NZ_JWHT01000053.1"/>
</dbReference>
<protein>
    <submittedName>
        <fullName evidence="1">Uncharacterized protein</fullName>
    </submittedName>
</protein>
<dbReference type="AlphaFoldDB" id="A0A0D1K7M7"/>